<dbReference type="InterPro" id="IPR013785">
    <property type="entry name" value="Aldolase_TIM"/>
</dbReference>
<keyword evidence="1" id="KW-0285">Flavoprotein</keyword>
<keyword evidence="2" id="KW-0288">FMN</keyword>
<reference evidence="4" key="1">
    <citation type="journal article" date="2020" name="Stud. Mycol.">
        <title>101 Dothideomycetes genomes: a test case for predicting lifestyles and emergence of pathogens.</title>
        <authorList>
            <person name="Haridas S."/>
            <person name="Albert R."/>
            <person name="Binder M."/>
            <person name="Bloem J."/>
            <person name="Labutti K."/>
            <person name="Salamov A."/>
            <person name="Andreopoulos B."/>
            <person name="Baker S."/>
            <person name="Barry K."/>
            <person name="Bills G."/>
            <person name="Bluhm B."/>
            <person name="Cannon C."/>
            <person name="Castanera R."/>
            <person name="Culley D."/>
            <person name="Daum C."/>
            <person name="Ezra D."/>
            <person name="Gonzalez J."/>
            <person name="Henrissat B."/>
            <person name="Kuo A."/>
            <person name="Liang C."/>
            <person name="Lipzen A."/>
            <person name="Lutzoni F."/>
            <person name="Magnuson J."/>
            <person name="Mondo S."/>
            <person name="Nolan M."/>
            <person name="Ohm R."/>
            <person name="Pangilinan J."/>
            <person name="Park H.-J."/>
            <person name="Ramirez L."/>
            <person name="Alfaro M."/>
            <person name="Sun H."/>
            <person name="Tritt A."/>
            <person name="Yoshinaga Y."/>
            <person name="Zwiers L.-H."/>
            <person name="Turgeon B."/>
            <person name="Goodwin S."/>
            <person name="Spatafora J."/>
            <person name="Crous P."/>
            <person name="Grigoriev I."/>
        </authorList>
    </citation>
    <scope>NUCLEOTIDE SEQUENCE</scope>
    <source>
        <strain evidence="4">CBS 113979</strain>
    </source>
</reference>
<dbReference type="SUPFAM" id="SSF51412">
    <property type="entry name" value="Inosine monophosphate dehydrogenase (IMPDH)"/>
    <property type="match status" value="1"/>
</dbReference>
<sequence>MATSKALQTRYPWTQLPLIISAPMRLITGPELVKEVHKAGGLPFLASGTDTSTLPNLLGQTAALLPPSDSGVYPFGVGFINWGATLSTAVSAFKQYTPAAVWFFGPSSMSELVTWATQIREVTVGKTEVWVQVGTVASAVEVTRQLKPDALILQGSEAGGHGLVNGTPLNTLVPEAHDALKAEFGEDMPTLVAAGGIVEGRGAAAALTLGAAGVVMGTRFLCSPEANLADGYRKSVLDASDGGVETVRTSVYDQLRGTTGWPKEHNARGLINLSYTESLGGLDMDENKKMYDEALQKDLWGKNGRLAMYAGTGVGLIKEIKPAKEIVEEVRRDAVSALEAARERATK</sequence>
<dbReference type="EMBL" id="ML977151">
    <property type="protein sequence ID" value="KAF1987841.1"/>
    <property type="molecule type" value="Genomic_DNA"/>
</dbReference>
<evidence type="ECO:0000256" key="1">
    <source>
        <dbReference type="ARBA" id="ARBA00022630"/>
    </source>
</evidence>
<dbReference type="Gene3D" id="3.20.20.70">
    <property type="entry name" value="Aldolase class I"/>
    <property type="match status" value="1"/>
</dbReference>
<evidence type="ECO:0000256" key="2">
    <source>
        <dbReference type="ARBA" id="ARBA00022643"/>
    </source>
</evidence>
<dbReference type="GO" id="GO:0018580">
    <property type="term" value="F:nitronate monooxygenase activity"/>
    <property type="evidence" value="ECO:0007669"/>
    <property type="project" value="InterPro"/>
</dbReference>
<name>A0A6G1H3Q2_9PEZI</name>
<dbReference type="AlphaFoldDB" id="A0A6G1H3Q2"/>
<evidence type="ECO:0000313" key="4">
    <source>
        <dbReference type="EMBL" id="KAF1987841.1"/>
    </source>
</evidence>
<dbReference type="OrthoDB" id="2349068at2759"/>
<keyword evidence="5" id="KW-1185">Reference proteome</keyword>
<dbReference type="Proteomes" id="UP000800041">
    <property type="component" value="Unassembled WGS sequence"/>
</dbReference>
<accession>A0A6G1H3Q2</accession>
<protein>
    <submittedName>
        <fullName evidence="4">Putative oxidoreductase</fullName>
    </submittedName>
</protein>
<dbReference type="Pfam" id="PF03060">
    <property type="entry name" value="NMO"/>
    <property type="match status" value="1"/>
</dbReference>
<keyword evidence="3" id="KW-0560">Oxidoreductase</keyword>
<gene>
    <name evidence="4" type="ORF">K402DRAFT_462686</name>
</gene>
<proteinExistence type="predicted"/>
<evidence type="ECO:0000256" key="3">
    <source>
        <dbReference type="ARBA" id="ARBA00023002"/>
    </source>
</evidence>
<evidence type="ECO:0000313" key="5">
    <source>
        <dbReference type="Proteomes" id="UP000800041"/>
    </source>
</evidence>
<dbReference type="InterPro" id="IPR004136">
    <property type="entry name" value="NMO"/>
</dbReference>
<dbReference type="PANTHER" id="PTHR32332">
    <property type="entry name" value="2-NITROPROPANE DIOXYGENASE"/>
    <property type="match status" value="1"/>
</dbReference>
<dbReference type="CDD" id="cd04730">
    <property type="entry name" value="NPD_like"/>
    <property type="match status" value="1"/>
</dbReference>
<organism evidence="4 5">
    <name type="scientific">Aulographum hederae CBS 113979</name>
    <dbReference type="NCBI Taxonomy" id="1176131"/>
    <lineage>
        <taxon>Eukaryota</taxon>
        <taxon>Fungi</taxon>
        <taxon>Dikarya</taxon>
        <taxon>Ascomycota</taxon>
        <taxon>Pezizomycotina</taxon>
        <taxon>Dothideomycetes</taxon>
        <taxon>Pleosporomycetidae</taxon>
        <taxon>Aulographales</taxon>
        <taxon>Aulographaceae</taxon>
    </lineage>
</organism>
<dbReference type="PANTHER" id="PTHR32332:SF34">
    <property type="entry name" value="2-NITROPROPANE DIOXYGENASE FAMILY, PUTATIVE-RELATED"/>
    <property type="match status" value="1"/>
</dbReference>